<evidence type="ECO:0000259" key="1">
    <source>
        <dbReference type="Pfam" id="PF01936"/>
    </source>
</evidence>
<feature type="domain" description="NYN" evidence="1">
    <location>
        <begin position="11"/>
        <end position="135"/>
    </location>
</feature>
<protein>
    <submittedName>
        <fullName evidence="2">NYN domain protein</fullName>
    </submittedName>
</protein>
<dbReference type="EMBL" id="CXPG01000021">
    <property type="protein sequence ID" value="CTQ34218.1"/>
    <property type="molecule type" value="Genomic_DNA"/>
</dbReference>
<evidence type="ECO:0000313" key="3">
    <source>
        <dbReference type="Proteomes" id="UP000048908"/>
    </source>
</evidence>
<name>A0A0M6XTY1_9RHOB</name>
<dbReference type="STRING" id="282197.SAMN04488517_103126"/>
<keyword evidence="3" id="KW-1185">Reference proteome</keyword>
<accession>A0A0M6XTY1</accession>
<sequence length="224" mass="23623">MNAVTPLSGPVALFVDGDNLSPDHASRIAAFAARQGSADIRRVYGDVTRLGGWRDAPGFRTIHAGCGKNAADVLLCIDAMEVALTGRAATVIVASSDGDFVHLAQRLREGGIHVVGMGEAKAPAAFRDACHRFEVLALEGVASGITTLDRGIRKMIAQHSTEGKGMAIAALGAHMSSLHGTVIGSLPEKTWRAYLSARPALYDLDPRGPDARVRFRPAPFQATT</sequence>
<dbReference type="Pfam" id="PF01936">
    <property type="entry name" value="NYN"/>
    <property type="match status" value="1"/>
</dbReference>
<dbReference type="RefSeq" id="WP_233489805.1">
    <property type="nucleotide sequence ID" value="NZ_CXPG01000021.1"/>
</dbReference>
<organism evidence="2 3">
    <name type="scientific">Jannaschia rubra</name>
    <dbReference type="NCBI Taxonomy" id="282197"/>
    <lineage>
        <taxon>Bacteria</taxon>
        <taxon>Pseudomonadati</taxon>
        <taxon>Pseudomonadota</taxon>
        <taxon>Alphaproteobacteria</taxon>
        <taxon>Rhodobacterales</taxon>
        <taxon>Roseobacteraceae</taxon>
        <taxon>Jannaschia</taxon>
    </lineage>
</organism>
<dbReference type="AlphaFoldDB" id="A0A0M6XTY1"/>
<dbReference type="InterPro" id="IPR021139">
    <property type="entry name" value="NYN"/>
</dbReference>
<dbReference type="Gene3D" id="3.40.50.1010">
    <property type="entry name" value="5'-nuclease"/>
    <property type="match status" value="1"/>
</dbReference>
<gene>
    <name evidence="2" type="ORF">JAN5088_03011</name>
</gene>
<dbReference type="GO" id="GO:0004540">
    <property type="term" value="F:RNA nuclease activity"/>
    <property type="evidence" value="ECO:0007669"/>
    <property type="project" value="InterPro"/>
</dbReference>
<dbReference type="Proteomes" id="UP000048908">
    <property type="component" value="Unassembled WGS sequence"/>
</dbReference>
<reference evidence="2 3" key="1">
    <citation type="submission" date="2015-07" db="EMBL/GenBank/DDBJ databases">
        <authorList>
            <person name="Noorani M."/>
        </authorList>
    </citation>
    <scope>NUCLEOTIDE SEQUENCE [LARGE SCALE GENOMIC DNA]</scope>
    <source>
        <strain evidence="2 3">CECT 5088</strain>
    </source>
</reference>
<dbReference type="PANTHER" id="PTHR35811:SF1">
    <property type="entry name" value="HTH OST-TYPE DOMAIN-CONTAINING PROTEIN"/>
    <property type="match status" value="1"/>
</dbReference>
<proteinExistence type="predicted"/>
<dbReference type="PANTHER" id="PTHR35811">
    <property type="entry name" value="SLR1870 PROTEIN"/>
    <property type="match status" value="1"/>
</dbReference>
<evidence type="ECO:0000313" key="2">
    <source>
        <dbReference type="EMBL" id="CTQ34218.1"/>
    </source>
</evidence>
<dbReference type="CDD" id="cd11297">
    <property type="entry name" value="PIN_LabA-like_N_1"/>
    <property type="match status" value="1"/>
</dbReference>